<reference evidence="3" key="1">
    <citation type="submission" date="2016-11" db="EMBL/GenBank/DDBJ databases">
        <title>Complete Genome Sequence of alachlor-degrading Sphingomonas sp. strain JJ-A5.</title>
        <authorList>
            <person name="Lee H."/>
            <person name="Ka J.-O."/>
        </authorList>
    </citation>
    <scope>NUCLEOTIDE SEQUENCE [LARGE SCALE GENOMIC DNA]</scope>
    <source>
        <strain evidence="3">JJ-A5</strain>
    </source>
</reference>
<evidence type="ECO:0000313" key="3">
    <source>
        <dbReference type="Proteomes" id="UP000182063"/>
    </source>
</evidence>
<feature type="domain" description="HTH cro/C1-type" evidence="1">
    <location>
        <begin position="39"/>
        <end position="86"/>
    </location>
</feature>
<dbReference type="Pfam" id="PF17765">
    <property type="entry name" value="MLTR_LBD"/>
    <property type="match status" value="1"/>
</dbReference>
<dbReference type="PROSITE" id="PS50943">
    <property type="entry name" value="HTH_CROC1"/>
    <property type="match status" value="1"/>
</dbReference>
<dbReference type="Pfam" id="PF13560">
    <property type="entry name" value="HTH_31"/>
    <property type="match status" value="1"/>
</dbReference>
<sequence>MIESEQRRQRLGAFLKAHRIRLVPQEVGLSATGRRRTPGLRREEVAQLAGISATWYVRIEQGREVAASAATLDRIARALRLAAAERAHLFTLADRHDPAAGTAGGGEDRLASLSASVKAMTAPAYILDRRWNMRGWNAQAKHLFGAWLARASPNLLRFVFLDGSARRFIVGWEDRARRLVAECRAELARQHDDPETLALIAELRSGSPDFAIWWDEQNVLDPEGGERRFLHPKDGPLAYEQVNFLPAAAPGFRVVLLLPRPV</sequence>
<dbReference type="AlphaFoldDB" id="A0A1L3ZZ14"/>
<dbReference type="InterPro" id="IPR041413">
    <property type="entry name" value="MLTR_LBD"/>
</dbReference>
<dbReference type="InterPro" id="IPR001387">
    <property type="entry name" value="Cro/C1-type_HTH"/>
</dbReference>
<dbReference type="GO" id="GO:0003677">
    <property type="term" value="F:DNA binding"/>
    <property type="evidence" value="ECO:0007669"/>
    <property type="project" value="InterPro"/>
</dbReference>
<dbReference type="PANTHER" id="PTHR35010">
    <property type="entry name" value="BLL4672 PROTEIN-RELATED"/>
    <property type="match status" value="1"/>
</dbReference>
<dbReference type="EMBL" id="CP018221">
    <property type="protein sequence ID" value="API60862.1"/>
    <property type="molecule type" value="Genomic_DNA"/>
</dbReference>
<dbReference type="OrthoDB" id="5346389at2"/>
<gene>
    <name evidence="2" type="ORF">BSL82_00415</name>
</gene>
<dbReference type="Gene3D" id="1.10.260.40">
    <property type="entry name" value="lambda repressor-like DNA-binding domains"/>
    <property type="match status" value="1"/>
</dbReference>
<dbReference type="CDD" id="cd00093">
    <property type="entry name" value="HTH_XRE"/>
    <property type="match status" value="1"/>
</dbReference>
<dbReference type="Gene3D" id="3.30.450.180">
    <property type="match status" value="1"/>
</dbReference>
<dbReference type="PANTHER" id="PTHR35010:SF2">
    <property type="entry name" value="BLL4672 PROTEIN"/>
    <property type="match status" value="1"/>
</dbReference>
<evidence type="ECO:0000313" key="2">
    <source>
        <dbReference type="EMBL" id="API60862.1"/>
    </source>
</evidence>
<dbReference type="STRING" id="1921510.BSL82_00415"/>
<accession>A0A1L3ZZ14</accession>
<dbReference type="SUPFAM" id="SSF47413">
    <property type="entry name" value="lambda repressor-like DNA-binding domains"/>
    <property type="match status" value="1"/>
</dbReference>
<dbReference type="SMART" id="SM00530">
    <property type="entry name" value="HTH_XRE"/>
    <property type="match status" value="1"/>
</dbReference>
<dbReference type="Proteomes" id="UP000182063">
    <property type="component" value="Chromosome"/>
</dbReference>
<dbReference type="InterPro" id="IPR010982">
    <property type="entry name" value="Lambda_DNA-bd_dom_sf"/>
</dbReference>
<name>A0A1L3ZZ14_9SPHN</name>
<organism evidence="2 3">
    <name type="scientific">Tardibacter chloracetimidivorans</name>
    <dbReference type="NCBI Taxonomy" id="1921510"/>
    <lineage>
        <taxon>Bacteria</taxon>
        <taxon>Pseudomonadati</taxon>
        <taxon>Pseudomonadota</taxon>
        <taxon>Alphaproteobacteria</taxon>
        <taxon>Sphingomonadales</taxon>
        <taxon>Sphingomonadaceae</taxon>
        <taxon>Tardibacter</taxon>
    </lineage>
</organism>
<evidence type="ECO:0000259" key="1">
    <source>
        <dbReference type="PROSITE" id="PS50943"/>
    </source>
</evidence>
<dbReference type="KEGG" id="sphj:BSL82_00415"/>
<keyword evidence="3" id="KW-1185">Reference proteome</keyword>
<protein>
    <recommendedName>
        <fullName evidence="1">HTH cro/C1-type domain-containing protein</fullName>
    </recommendedName>
</protein>
<proteinExistence type="predicted"/>